<dbReference type="Gene3D" id="3.30.1050.10">
    <property type="entry name" value="SCP2 sterol-binding domain"/>
    <property type="match status" value="1"/>
</dbReference>
<evidence type="ECO:0000313" key="5">
    <source>
        <dbReference type="Proteomes" id="UP000596130"/>
    </source>
</evidence>
<reference evidence="2 4" key="1">
    <citation type="submission" date="2016-05" db="EMBL/GenBank/DDBJ databases">
        <authorList>
            <person name="Gu J."/>
        </authorList>
    </citation>
    <scope>NUCLEOTIDE SEQUENCE [LARGE SCALE GENOMIC DNA]</scope>
    <source>
        <strain evidence="2 4">ACCC40021</strain>
    </source>
</reference>
<evidence type="ECO:0000313" key="4">
    <source>
        <dbReference type="Proteomes" id="UP000187191"/>
    </source>
</evidence>
<dbReference type="Proteomes" id="UP000187191">
    <property type="component" value="Chromosome"/>
</dbReference>
<proteinExistence type="predicted"/>
<dbReference type="OrthoDB" id="5243187at2"/>
<dbReference type="InterPro" id="IPR003033">
    <property type="entry name" value="SCP2_sterol-bd_dom"/>
</dbReference>
<protein>
    <submittedName>
        <fullName evidence="2">Acyl-CoA synthase</fullName>
    </submittedName>
    <submittedName>
        <fullName evidence="3">SCP2 sterol-binding domain-containing protein</fullName>
    </submittedName>
</protein>
<dbReference type="Proteomes" id="UP000596130">
    <property type="component" value="Chromosome"/>
</dbReference>
<dbReference type="AlphaFoldDB" id="A0A1P8TKU6"/>
<accession>A0A1P8TKU6</accession>
<gene>
    <name evidence="2" type="ORF">A7J05_23610</name>
    <name evidence="3" type="ORF">I8755_13710</name>
</gene>
<dbReference type="SUPFAM" id="SSF55718">
    <property type="entry name" value="SCP-like"/>
    <property type="match status" value="1"/>
</dbReference>
<name>A0A1P8TKU6_9ACTN</name>
<dbReference type="EMBL" id="CP065959">
    <property type="protein sequence ID" value="QQC89359.1"/>
    <property type="molecule type" value="Genomic_DNA"/>
</dbReference>
<dbReference type="RefSeq" id="WP_076686283.1">
    <property type="nucleotide sequence ID" value="NZ_CP060742.1"/>
</dbReference>
<evidence type="ECO:0000313" key="3">
    <source>
        <dbReference type="EMBL" id="QQC89359.1"/>
    </source>
</evidence>
<evidence type="ECO:0000259" key="1">
    <source>
        <dbReference type="Pfam" id="PF02036"/>
    </source>
</evidence>
<dbReference type="Pfam" id="PF02036">
    <property type="entry name" value="SCP2"/>
    <property type="match status" value="1"/>
</dbReference>
<dbReference type="KEGG" id="ssia:A7J05_23610"/>
<sequence>MAVTDGVRKIAGLDFASVTPEEFARLVKKLSDKEIAAIARDGALRPRVLREVFGRVERQFRPDAAGSLKALIRWRITGSGDNEDAVYETAIADGACAVREGRSDADPRLTLVLADPEFLKLVSGNVGPVKLFMLRKVKIVGDVALAACLTRYFDIPKA</sequence>
<dbReference type="EMBL" id="CP015588">
    <property type="protein sequence ID" value="APY88277.1"/>
    <property type="molecule type" value="Genomic_DNA"/>
</dbReference>
<keyword evidence="4" id="KW-1185">Reference proteome</keyword>
<feature type="domain" description="SCP2" evidence="1">
    <location>
        <begin position="62"/>
        <end position="153"/>
    </location>
</feature>
<organism evidence="3 5">
    <name type="scientific">Streptomyces alfalfae</name>
    <dbReference type="NCBI Taxonomy" id="1642299"/>
    <lineage>
        <taxon>Bacteria</taxon>
        <taxon>Bacillati</taxon>
        <taxon>Actinomycetota</taxon>
        <taxon>Actinomycetes</taxon>
        <taxon>Kitasatosporales</taxon>
        <taxon>Streptomycetaceae</taxon>
        <taxon>Streptomyces</taxon>
    </lineage>
</organism>
<evidence type="ECO:0000313" key="2">
    <source>
        <dbReference type="EMBL" id="APY88277.1"/>
    </source>
</evidence>
<dbReference type="InterPro" id="IPR036527">
    <property type="entry name" value="SCP2_sterol-bd_dom_sf"/>
</dbReference>
<reference evidence="3 5" key="2">
    <citation type="submission" date="2020-12" db="EMBL/GenBank/DDBJ databases">
        <title>Identification and biosynthesis of polyene macrolides produced by Streptomyces alfalfae Men-myco-93-63.</title>
        <authorList>
            <person name="Liu D."/>
            <person name="Li Y."/>
            <person name="Liu L."/>
            <person name="Han X."/>
            <person name="Shen F."/>
        </authorList>
    </citation>
    <scope>NUCLEOTIDE SEQUENCE [LARGE SCALE GENOMIC DNA]</scope>
    <source>
        <strain evidence="3 5">Men-myco-93-63</strain>
    </source>
</reference>